<evidence type="ECO:0000256" key="6">
    <source>
        <dbReference type="ARBA" id="ARBA00022801"/>
    </source>
</evidence>
<dbReference type="KEGG" id="tasa:A1Q1_05543"/>
<evidence type="ECO:0000259" key="11">
    <source>
        <dbReference type="SMART" id="SM00891"/>
    </source>
</evidence>
<keyword evidence="9" id="KW-0539">Nucleus</keyword>
<evidence type="ECO:0000313" key="12">
    <source>
        <dbReference type="EMBL" id="EJT45997.1"/>
    </source>
</evidence>
<feature type="domain" description="ERCC4" evidence="11">
    <location>
        <begin position="735"/>
        <end position="836"/>
    </location>
</feature>
<evidence type="ECO:0000256" key="5">
    <source>
        <dbReference type="ARBA" id="ARBA00022763"/>
    </source>
</evidence>
<evidence type="ECO:0000256" key="7">
    <source>
        <dbReference type="ARBA" id="ARBA00023125"/>
    </source>
</evidence>
<evidence type="ECO:0000256" key="2">
    <source>
        <dbReference type="ARBA" id="ARBA00010015"/>
    </source>
</evidence>
<dbReference type="SMART" id="SM00891">
    <property type="entry name" value="ERCC4"/>
    <property type="match status" value="1"/>
</dbReference>
<keyword evidence="3" id="KW-0540">Nuclease</keyword>
<sequence>MSERIERRHIPYLPFHKQIIREICRPQKDDLLIIAKGLGLRRVSSRELMTADLKIVCALLKTYDKKEDLVLVINARPEDEAGIGDELGIMGVRDPGFRILTYEMSISERQAMYKGGGLYSVTSKILVTDLLSERTLCALADETEKIVPVELITGIVVLHSETYVYRLNSSNHQGEARKLGGVCRAPLPEKEPNMLVNLNMNSVMLWPRQNLDLEDLTVRNAQFKNFDTIVYMRLRPVWHKVGMKTKIHVQALAELRDLQTWLLEYDSATFAAYINTLQRQHFLAQKKTFGPQQYLHDWFNAPAAAELVSASQLRVSKPKITIEGTASTLIPDGERHRESNATSNGESAREEFEEEMEAVRELEAARDRPIGGIPETEEDEVMVEVASQMETIPQPRQLEIDDNDEDDELQDVTTVEAPPVFRPVVFSLDADLSSRVETRVRKGHEPVLEEQPKWVLLAKVLKEIEDTIASVSESHANPPFSEGGGRKMMETLFLSNWQYEKNGDRLANPARYTNGANADQLDASKGAMEKKRQEYRRGVPSYKRRRQRAGAPMQMSRKDTIKENTMKELSAFASDDTSLEDAQVQSLQPQDSGAGSGEASSAPPLAENATASLLARAGVLEEEDLMPRFHRWMEGEGLLEDWSTDYGLLAPEDSVIIRPYGGEDDDILLQELRPRFVVMYEPNLAFIRRLEMTYTNSFEEDRFLATVAREAEAFKKLIEDRGGMVIPIFNNDPRAPMTDPISRKTTTYSSRNAGGGDGAPAPQFGALLPSLIDAAGIKVVPATLTVGDYILTPKMCVERKALPDLEQSLANGRLHTQCEAMTAHYETCILLIEFEEDKFGIRTQEDARREAAGRGGDVDEWKDTFYLQAKLTLLALHFPRLRIIWSSSPHESVKILSDLKLNHDEPDEDTAMKKGLSSADGPDSLQPHVENAVAVEMLRAIPGVNGHNFRHVMANVGSIRELVEMDAEQVKRILGEENGTKAYRFLHHDGRRRKR</sequence>
<dbReference type="GeneID" id="25989055"/>
<feature type="compositionally biased region" description="Polar residues" evidence="10">
    <location>
        <begin position="743"/>
        <end position="752"/>
    </location>
</feature>
<dbReference type="FunFam" id="3.40.50.10130:FF:000002">
    <property type="entry name" value="DNA repair endonuclease XPF"/>
    <property type="match status" value="1"/>
</dbReference>
<comment type="similarity">
    <text evidence="2">Belongs to the XPF family.</text>
</comment>
<dbReference type="OrthoDB" id="361020at2759"/>
<feature type="region of interest" description="Disordered" evidence="10">
    <location>
        <begin position="904"/>
        <end position="925"/>
    </location>
</feature>
<dbReference type="Proteomes" id="UP000002748">
    <property type="component" value="Unassembled WGS sequence"/>
</dbReference>
<dbReference type="Pfam" id="PF02732">
    <property type="entry name" value="ERCC4"/>
    <property type="match status" value="1"/>
</dbReference>
<comment type="subcellular location">
    <subcellularLocation>
        <location evidence="1">Nucleus</location>
    </subcellularLocation>
</comment>
<dbReference type="AlphaFoldDB" id="J6ETD2"/>
<dbReference type="PANTHER" id="PTHR10150:SF0">
    <property type="entry name" value="DNA REPAIR ENDONUCLEASE XPF"/>
    <property type="match status" value="1"/>
</dbReference>
<feature type="region of interest" description="Disordered" evidence="10">
    <location>
        <begin position="736"/>
        <end position="756"/>
    </location>
</feature>
<dbReference type="SUPFAM" id="SSF47781">
    <property type="entry name" value="RuvA domain 2-like"/>
    <property type="match status" value="1"/>
</dbReference>
<protein>
    <recommendedName>
        <fullName evidence="11">ERCC4 domain-containing protein</fullName>
    </recommendedName>
</protein>
<dbReference type="GO" id="GO:0003697">
    <property type="term" value="F:single-stranded DNA binding"/>
    <property type="evidence" value="ECO:0007669"/>
    <property type="project" value="TreeGrafter"/>
</dbReference>
<dbReference type="GO" id="GO:0003684">
    <property type="term" value="F:damaged DNA binding"/>
    <property type="evidence" value="ECO:0007669"/>
    <property type="project" value="TreeGrafter"/>
</dbReference>
<dbReference type="GO" id="GO:1901255">
    <property type="term" value="P:nucleotide-excision repair involved in interstrand cross-link repair"/>
    <property type="evidence" value="ECO:0007669"/>
    <property type="project" value="TreeGrafter"/>
</dbReference>
<feature type="region of interest" description="Disordered" evidence="10">
    <location>
        <begin position="331"/>
        <end position="351"/>
    </location>
</feature>
<dbReference type="InterPro" id="IPR006166">
    <property type="entry name" value="ERCC4_domain"/>
</dbReference>
<reference evidence="12 13" key="1">
    <citation type="journal article" date="2012" name="Eukaryot. Cell">
        <title>Draft genome sequence of CBS 2479, the standard type strain of Trichosporon asahii.</title>
        <authorList>
            <person name="Yang R.Y."/>
            <person name="Li H.T."/>
            <person name="Zhu H."/>
            <person name="Zhou G.P."/>
            <person name="Wang M."/>
            <person name="Wang L."/>
        </authorList>
    </citation>
    <scope>NUCLEOTIDE SEQUENCE [LARGE SCALE GENOMIC DNA]</scope>
    <source>
        <strain evidence="13">ATCC 90039 / CBS 2479 / JCM 2466 / KCTC 7840 / NCYC 2677 / UAMH 7654</strain>
    </source>
</reference>
<dbReference type="CDD" id="cd20078">
    <property type="entry name" value="XPF_nuclease_XPF_euk"/>
    <property type="match status" value="1"/>
</dbReference>
<dbReference type="GO" id="GO:0000110">
    <property type="term" value="C:nucleotide-excision repair factor 1 complex"/>
    <property type="evidence" value="ECO:0007669"/>
    <property type="project" value="TreeGrafter"/>
</dbReference>
<evidence type="ECO:0000313" key="13">
    <source>
        <dbReference type="Proteomes" id="UP000002748"/>
    </source>
</evidence>
<keyword evidence="4" id="KW-0255">Endonuclease</keyword>
<keyword evidence="6" id="KW-0378">Hydrolase</keyword>
<dbReference type="Gene3D" id="1.10.150.20">
    <property type="entry name" value="5' to 3' exonuclease, C-terminal subdomain"/>
    <property type="match status" value="1"/>
</dbReference>
<dbReference type="VEuPathDB" id="FungiDB:A1Q1_05543"/>
<dbReference type="GO" id="GO:0000724">
    <property type="term" value="P:double-strand break repair via homologous recombination"/>
    <property type="evidence" value="ECO:0007669"/>
    <property type="project" value="TreeGrafter"/>
</dbReference>
<evidence type="ECO:0000256" key="4">
    <source>
        <dbReference type="ARBA" id="ARBA00022759"/>
    </source>
</evidence>
<keyword evidence="5" id="KW-0227">DNA damage</keyword>
<dbReference type="EMBL" id="ALBS01000312">
    <property type="protein sequence ID" value="EJT45997.1"/>
    <property type="molecule type" value="Genomic_DNA"/>
</dbReference>
<name>J6ETD2_TRIAS</name>
<evidence type="ECO:0000256" key="3">
    <source>
        <dbReference type="ARBA" id="ARBA00022722"/>
    </source>
</evidence>
<dbReference type="PANTHER" id="PTHR10150">
    <property type="entry name" value="DNA REPAIR ENDONUCLEASE XPF"/>
    <property type="match status" value="1"/>
</dbReference>
<evidence type="ECO:0000256" key="1">
    <source>
        <dbReference type="ARBA" id="ARBA00004123"/>
    </source>
</evidence>
<evidence type="ECO:0000256" key="9">
    <source>
        <dbReference type="ARBA" id="ARBA00023242"/>
    </source>
</evidence>
<evidence type="ECO:0000256" key="10">
    <source>
        <dbReference type="SAM" id="MobiDB-lite"/>
    </source>
</evidence>
<keyword evidence="7" id="KW-0238">DNA-binding</keyword>
<feature type="compositionally biased region" description="Basic and acidic residues" evidence="10">
    <location>
        <begin position="527"/>
        <end position="537"/>
    </location>
</feature>
<comment type="caution">
    <text evidence="12">The sequence shown here is derived from an EMBL/GenBank/DDBJ whole genome shotgun (WGS) entry which is preliminary data.</text>
</comment>
<dbReference type="Gene3D" id="3.40.50.10130">
    <property type="match status" value="1"/>
</dbReference>
<dbReference type="GO" id="GO:0000712">
    <property type="term" value="P:resolution of meiotic recombination intermediates"/>
    <property type="evidence" value="ECO:0007669"/>
    <property type="project" value="TreeGrafter"/>
</dbReference>
<dbReference type="GO" id="GO:0000014">
    <property type="term" value="F:single-stranded DNA endodeoxyribonuclease activity"/>
    <property type="evidence" value="ECO:0007669"/>
    <property type="project" value="TreeGrafter"/>
</dbReference>
<accession>J6ETD2</accession>
<proteinExistence type="inferred from homology"/>
<feature type="region of interest" description="Disordered" evidence="10">
    <location>
        <begin position="515"/>
        <end position="562"/>
    </location>
</feature>
<dbReference type="InterPro" id="IPR010994">
    <property type="entry name" value="RuvA_2-like"/>
</dbReference>
<keyword evidence="8" id="KW-0234">DNA repair</keyword>
<dbReference type="RefSeq" id="XP_014177695.1">
    <property type="nucleotide sequence ID" value="XM_014322220.1"/>
</dbReference>
<gene>
    <name evidence="12" type="ORF">A1Q1_05543</name>
</gene>
<organism evidence="12 13">
    <name type="scientific">Trichosporon asahii var. asahii (strain ATCC 90039 / CBS 2479 / JCM 2466 / KCTC 7840 / NBRC 103889/ NCYC 2677 / UAMH 7654)</name>
    <name type="common">Yeast</name>
    <dbReference type="NCBI Taxonomy" id="1186058"/>
    <lineage>
        <taxon>Eukaryota</taxon>
        <taxon>Fungi</taxon>
        <taxon>Dikarya</taxon>
        <taxon>Basidiomycota</taxon>
        <taxon>Agaricomycotina</taxon>
        <taxon>Tremellomycetes</taxon>
        <taxon>Trichosporonales</taxon>
        <taxon>Trichosporonaceae</taxon>
        <taxon>Trichosporon</taxon>
    </lineage>
</organism>
<dbReference type="HOGENOM" id="CLU_002265_2_0_1"/>
<dbReference type="InterPro" id="IPR011335">
    <property type="entry name" value="Restrct_endonuc-II-like"/>
</dbReference>
<feature type="region of interest" description="Disordered" evidence="10">
    <location>
        <begin position="574"/>
        <end position="604"/>
    </location>
</feature>
<dbReference type="InterPro" id="IPR047520">
    <property type="entry name" value="XPF_nuclease"/>
</dbReference>
<evidence type="ECO:0000256" key="8">
    <source>
        <dbReference type="ARBA" id="ARBA00023204"/>
    </source>
</evidence>
<dbReference type="SUPFAM" id="SSF52980">
    <property type="entry name" value="Restriction endonuclease-like"/>
    <property type="match status" value="1"/>
</dbReference>